<keyword evidence="7" id="KW-0645">Protease</keyword>
<dbReference type="Proteomes" id="UP000185696">
    <property type="component" value="Unassembled WGS sequence"/>
</dbReference>
<organism evidence="10 11">
    <name type="scientific">Actinophytocola xinjiangensis</name>
    <dbReference type="NCBI Taxonomy" id="485602"/>
    <lineage>
        <taxon>Bacteria</taxon>
        <taxon>Bacillati</taxon>
        <taxon>Actinomycetota</taxon>
        <taxon>Actinomycetes</taxon>
        <taxon>Pseudonocardiales</taxon>
        <taxon>Pseudonocardiaceae</taxon>
    </lineage>
</organism>
<accession>A0A7Z0WMI1</accession>
<dbReference type="EMBL" id="MSIF01000012">
    <property type="protein sequence ID" value="OLF08447.1"/>
    <property type="molecule type" value="Genomic_DNA"/>
</dbReference>
<evidence type="ECO:0000256" key="8">
    <source>
        <dbReference type="SAM" id="MobiDB-lite"/>
    </source>
</evidence>
<dbReference type="InterPro" id="IPR000223">
    <property type="entry name" value="Pept_S26A_signal_pept_1"/>
</dbReference>
<evidence type="ECO:0000259" key="9">
    <source>
        <dbReference type="Pfam" id="PF10502"/>
    </source>
</evidence>
<dbReference type="CDD" id="cd06530">
    <property type="entry name" value="S26_SPase_I"/>
    <property type="match status" value="1"/>
</dbReference>
<dbReference type="NCBIfam" id="TIGR02227">
    <property type="entry name" value="sigpep_I_bact"/>
    <property type="match status" value="1"/>
</dbReference>
<evidence type="ECO:0000256" key="5">
    <source>
        <dbReference type="ARBA" id="ARBA00022801"/>
    </source>
</evidence>
<evidence type="ECO:0000256" key="3">
    <source>
        <dbReference type="ARBA" id="ARBA00009370"/>
    </source>
</evidence>
<comment type="subcellular location">
    <subcellularLocation>
        <location evidence="2">Cell membrane</location>
        <topology evidence="2">Single-pass type II membrane protein</topology>
    </subcellularLocation>
    <subcellularLocation>
        <location evidence="7">Membrane</location>
        <topology evidence="7">Single-pass type II membrane protein</topology>
    </subcellularLocation>
</comment>
<dbReference type="SUPFAM" id="SSF51306">
    <property type="entry name" value="LexA/Signal peptidase"/>
    <property type="match status" value="1"/>
</dbReference>
<evidence type="ECO:0000256" key="6">
    <source>
        <dbReference type="PIRSR" id="PIRSR600223-1"/>
    </source>
</evidence>
<feature type="region of interest" description="Disordered" evidence="8">
    <location>
        <begin position="1"/>
        <end position="55"/>
    </location>
</feature>
<dbReference type="GO" id="GO:0004252">
    <property type="term" value="F:serine-type endopeptidase activity"/>
    <property type="evidence" value="ECO:0007669"/>
    <property type="project" value="InterPro"/>
</dbReference>
<evidence type="ECO:0000313" key="10">
    <source>
        <dbReference type="EMBL" id="OLF08447.1"/>
    </source>
</evidence>
<feature type="active site" evidence="6">
    <location>
        <position position="91"/>
    </location>
</feature>
<keyword evidence="7" id="KW-0812">Transmembrane</keyword>
<dbReference type="EC" id="3.4.21.89" evidence="4 7"/>
<evidence type="ECO:0000313" key="11">
    <source>
        <dbReference type="Proteomes" id="UP000185696"/>
    </source>
</evidence>
<dbReference type="GO" id="GO:0005886">
    <property type="term" value="C:plasma membrane"/>
    <property type="evidence" value="ECO:0007669"/>
    <property type="project" value="UniProtKB-SubCell"/>
</dbReference>
<feature type="compositionally biased region" description="Acidic residues" evidence="8">
    <location>
        <begin position="1"/>
        <end position="12"/>
    </location>
</feature>
<comment type="similarity">
    <text evidence="3 7">Belongs to the peptidase S26 family.</text>
</comment>
<dbReference type="InterPro" id="IPR019758">
    <property type="entry name" value="Pept_S26A_signal_pept_1_CS"/>
</dbReference>
<keyword evidence="7" id="KW-0472">Membrane</keyword>
<reference evidence="10 11" key="1">
    <citation type="submission" date="2016-12" db="EMBL/GenBank/DDBJ databases">
        <title>The draft genome sequence of Actinophytocola xinjiangensis.</title>
        <authorList>
            <person name="Wang W."/>
            <person name="Yuan L."/>
        </authorList>
    </citation>
    <scope>NUCLEOTIDE SEQUENCE [LARGE SCALE GENOMIC DNA]</scope>
    <source>
        <strain evidence="10 11">CGMCC 4.4663</strain>
    </source>
</reference>
<dbReference type="PRINTS" id="PR00727">
    <property type="entry name" value="LEADERPTASE"/>
</dbReference>
<sequence>MHAPSPEDDPERTDEIAKADVGSGSPREPVPEVSDDGDGDDRGSRRRGRHRRPPKKQPLWRELLTLVAVALLLTFLIQQFLGRVYSIPSGSMERTLHGCPGCTGDRVLVDKLVYFFGDPEPGDVIVFKGPTSWTENDVEVPRSGNVVVRALQQVGALIGLAPPDERDFVKRVVAVGGQTVQCCDDEWRVLVDGRPLDEPYIFWQNGKPDGRQRFDPVLVPEGSLWVMGDNRSDSCDSRCQGGGGVRGVVPVDDVIGKARYIVLPPSRWQGVGDHNPQGGIPLALGAPAWQEGLPAAVGLLAAWPVVLAGRGLRRRRWRWRRPPGRTPG</sequence>
<dbReference type="Pfam" id="PF10502">
    <property type="entry name" value="Peptidase_S26"/>
    <property type="match status" value="1"/>
</dbReference>
<keyword evidence="11" id="KW-1185">Reference proteome</keyword>
<dbReference type="PANTHER" id="PTHR43390:SF1">
    <property type="entry name" value="CHLOROPLAST PROCESSING PEPTIDASE"/>
    <property type="match status" value="1"/>
</dbReference>
<feature type="compositionally biased region" description="Basic residues" evidence="8">
    <location>
        <begin position="44"/>
        <end position="55"/>
    </location>
</feature>
<keyword evidence="7" id="KW-1133">Transmembrane helix</keyword>
<comment type="caution">
    <text evidence="10">The sequence shown here is derived from an EMBL/GenBank/DDBJ whole genome shotgun (WGS) entry which is preliminary data.</text>
</comment>
<name>A0A7Z0WMI1_9PSEU</name>
<protein>
    <recommendedName>
        <fullName evidence="4 7">Signal peptidase I</fullName>
        <ecNumber evidence="4 7">3.4.21.89</ecNumber>
    </recommendedName>
</protein>
<dbReference type="PROSITE" id="PS00761">
    <property type="entry name" value="SPASE_I_3"/>
    <property type="match status" value="1"/>
</dbReference>
<evidence type="ECO:0000256" key="2">
    <source>
        <dbReference type="ARBA" id="ARBA00004401"/>
    </source>
</evidence>
<dbReference type="GO" id="GO:0006465">
    <property type="term" value="P:signal peptide processing"/>
    <property type="evidence" value="ECO:0007669"/>
    <property type="project" value="InterPro"/>
</dbReference>
<comment type="catalytic activity">
    <reaction evidence="1 7">
        <text>Cleavage of hydrophobic, N-terminal signal or leader sequences from secreted and periplasmic proteins.</text>
        <dbReference type="EC" id="3.4.21.89"/>
    </reaction>
</comment>
<dbReference type="InterPro" id="IPR036286">
    <property type="entry name" value="LexA/Signal_pep-like_sf"/>
</dbReference>
<dbReference type="Gene3D" id="2.10.109.10">
    <property type="entry name" value="Umud Fragment, subunit A"/>
    <property type="match status" value="1"/>
</dbReference>
<keyword evidence="5 7" id="KW-0378">Hydrolase</keyword>
<evidence type="ECO:0000256" key="7">
    <source>
        <dbReference type="RuleBase" id="RU362042"/>
    </source>
</evidence>
<evidence type="ECO:0000256" key="1">
    <source>
        <dbReference type="ARBA" id="ARBA00000677"/>
    </source>
</evidence>
<gene>
    <name evidence="10" type="ORF">BLA60_23850</name>
</gene>
<dbReference type="InterPro" id="IPR019533">
    <property type="entry name" value="Peptidase_S26"/>
</dbReference>
<dbReference type="AlphaFoldDB" id="A0A7Z0WMI1"/>
<feature type="domain" description="Peptidase S26" evidence="9">
    <location>
        <begin position="60"/>
        <end position="262"/>
    </location>
</feature>
<proteinExistence type="inferred from homology"/>
<dbReference type="PANTHER" id="PTHR43390">
    <property type="entry name" value="SIGNAL PEPTIDASE I"/>
    <property type="match status" value="1"/>
</dbReference>
<feature type="transmembrane region" description="Helical" evidence="7">
    <location>
        <begin position="59"/>
        <end position="81"/>
    </location>
</feature>
<feature type="active site" evidence="6">
    <location>
        <position position="170"/>
    </location>
</feature>
<evidence type="ECO:0000256" key="4">
    <source>
        <dbReference type="ARBA" id="ARBA00013208"/>
    </source>
</evidence>
<dbReference type="GO" id="GO:0009003">
    <property type="term" value="F:signal peptidase activity"/>
    <property type="evidence" value="ECO:0007669"/>
    <property type="project" value="UniProtKB-EC"/>
</dbReference>